<dbReference type="InterPro" id="IPR005269">
    <property type="entry name" value="LOG"/>
</dbReference>
<dbReference type="EMBL" id="BMMK01000003">
    <property type="protein sequence ID" value="GGM42968.1"/>
    <property type="molecule type" value="Genomic_DNA"/>
</dbReference>
<dbReference type="GO" id="GO:0016799">
    <property type="term" value="F:hydrolase activity, hydrolyzing N-glycosyl compounds"/>
    <property type="evidence" value="ECO:0007669"/>
    <property type="project" value="TreeGrafter"/>
</dbReference>
<name>A0A8J3CD93_9PSEU</name>
<comment type="catalytic activity">
    <reaction evidence="2">
        <text>9-ribosyl-trans-zeatin 5'-phosphate + H2O = trans-zeatin + D-ribose 5-phosphate</text>
        <dbReference type="Rhea" id="RHEA:48564"/>
        <dbReference type="ChEBI" id="CHEBI:15377"/>
        <dbReference type="ChEBI" id="CHEBI:16522"/>
        <dbReference type="ChEBI" id="CHEBI:78346"/>
        <dbReference type="ChEBI" id="CHEBI:87947"/>
        <dbReference type="EC" id="3.2.2.n1"/>
    </reaction>
</comment>
<comment type="similarity">
    <text evidence="1 2">Belongs to the LOG family.</text>
</comment>
<dbReference type="GO" id="GO:0005829">
    <property type="term" value="C:cytosol"/>
    <property type="evidence" value="ECO:0007669"/>
    <property type="project" value="TreeGrafter"/>
</dbReference>
<evidence type="ECO:0000313" key="3">
    <source>
        <dbReference type="EMBL" id="GGM42968.1"/>
    </source>
</evidence>
<dbReference type="PANTHER" id="PTHR31223">
    <property type="entry name" value="LOG FAMILY PROTEIN YJL055W"/>
    <property type="match status" value="1"/>
</dbReference>
<reference evidence="3" key="1">
    <citation type="journal article" date="2014" name="Int. J. Syst. Evol. Microbiol.">
        <title>Complete genome sequence of Corynebacterium casei LMG S-19264T (=DSM 44701T), isolated from a smear-ripened cheese.</title>
        <authorList>
            <consortium name="US DOE Joint Genome Institute (JGI-PGF)"/>
            <person name="Walter F."/>
            <person name="Albersmeier A."/>
            <person name="Kalinowski J."/>
            <person name="Ruckert C."/>
        </authorList>
    </citation>
    <scope>NUCLEOTIDE SEQUENCE</scope>
    <source>
        <strain evidence="3">CGMCC 4.5737</strain>
    </source>
</reference>
<protein>
    <recommendedName>
        <fullName evidence="2">Cytokinin riboside 5'-monophosphate phosphoribohydrolase</fullName>
        <ecNumber evidence="2">3.2.2.n1</ecNumber>
    </recommendedName>
</protein>
<proteinExistence type="inferred from homology"/>
<keyword evidence="2" id="KW-0378">Hydrolase</keyword>
<reference evidence="3" key="2">
    <citation type="submission" date="2020-09" db="EMBL/GenBank/DDBJ databases">
        <authorList>
            <person name="Sun Q."/>
            <person name="Zhou Y."/>
        </authorList>
    </citation>
    <scope>NUCLEOTIDE SEQUENCE</scope>
    <source>
        <strain evidence="3">CGMCC 4.5737</strain>
    </source>
</reference>
<dbReference type="NCBIfam" id="TIGR00730">
    <property type="entry name" value="Rossman fold protein, TIGR00730 family"/>
    <property type="match status" value="1"/>
</dbReference>
<organism evidence="3 4">
    <name type="scientific">Longimycelium tulufanense</name>
    <dbReference type="NCBI Taxonomy" id="907463"/>
    <lineage>
        <taxon>Bacteria</taxon>
        <taxon>Bacillati</taxon>
        <taxon>Actinomycetota</taxon>
        <taxon>Actinomycetes</taxon>
        <taxon>Pseudonocardiales</taxon>
        <taxon>Pseudonocardiaceae</taxon>
        <taxon>Longimycelium</taxon>
    </lineage>
</organism>
<dbReference type="GO" id="GO:0009691">
    <property type="term" value="P:cytokinin biosynthetic process"/>
    <property type="evidence" value="ECO:0007669"/>
    <property type="project" value="UniProtKB-UniRule"/>
</dbReference>
<accession>A0A8J3CD93</accession>
<dbReference type="InterPro" id="IPR031100">
    <property type="entry name" value="LOG_fam"/>
</dbReference>
<evidence type="ECO:0000313" key="4">
    <source>
        <dbReference type="Proteomes" id="UP000637578"/>
    </source>
</evidence>
<dbReference type="SUPFAM" id="SSF102405">
    <property type="entry name" value="MCP/YpsA-like"/>
    <property type="match status" value="1"/>
</dbReference>
<comment type="catalytic activity">
    <reaction evidence="2">
        <text>N(6)-(dimethylallyl)adenosine 5'-phosphate + H2O = N(6)-dimethylallyladenine + D-ribose 5-phosphate</text>
        <dbReference type="Rhea" id="RHEA:48560"/>
        <dbReference type="ChEBI" id="CHEBI:15377"/>
        <dbReference type="ChEBI" id="CHEBI:17660"/>
        <dbReference type="ChEBI" id="CHEBI:57526"/>
        <dbReference type="ChEBI" id="CHEBI:78346"/>
        <dbReference type="EC" id="3.2.2.n1"/>
    </reaction>
</comment>
<gene>
    <name evidence="3" type="ORF">GCM10012275_12390</name>
</gene>
<sequence length="182" mass="19662">MTTVCVYCASGRNVPERYLQLAREVGKAIAARGWDLVWGGGRVSMMGEVAREARAGGARTVGVIPQAMMTRELADQDADELLVVDNMRDRKALMDAHATAFLALPGGLGTLEELFEVWTSRFLAMHSRPVVVLDPDGHYDGLLAWIDELCERGFAYRSSLEALTVVGDIDSALDACAASDAS</sequence>
<comment type="caution">
    <text evidence="3">The sequence shown here is derived from an EMBL/GenBank/DDBJ whole genome shotgun (WGS) entry which is preliminary data.</text>
</comment>
<dbReference type="Gene3D" id="3.40.50.450">
    <property type="match status" value="1"/>
</dbReference>
<evidence type="ECO:0000256" key="1">
    <source>
        <dbReference type="ARBA" id="ARBA00006763"/>
    </source>
</evidence>
<dbReference type="EC" id="3.2.2.n1" evidence="2"/>
<keyword evidence="4" id="KW-1185">Reference proteome</keyword>
<dbReference type="PANTHER" id="PTHR31223:SF70">
    <property type="entry name" value="LOG FAMILY PROTEIN YJL055W"/>
    <property type="match status" value="1"/>
</dbReference>
<dbReference type="Pfam" id="PF03641">
    <property type="entry name" value="Lysine_decarbox"/>
    <property type="match status" value="1"/>
</dbReference>
<dbReference type="RefSeq" id="WP_189054776.1">
    <property type="nucleotide sequence ID" value="NZ_BMMK01000003.1"/>
</dbReference>
<evidence type="ECO:0000256" key="2">
    <source>
        <dbReference type="RuleBase" id="RU363015"/>
    </source>
</evidence>
<keyword evidence="2" id="KW-0203">Cytokinin biosynthesis</keyword>
<dbReference type="Proteomes" id="UP000637578">
    <property type="component" value="Unassembled WGS sequence"/>
</dbReference>
<dbReference type="AlphaFoldDB" id="A0A8J3CD93"/>